<evidence type="ECO:0000256" key="4">
    <source>
        <dbReference type="ARBA" id="ARBA00022525"/>
    </source>
</evidence>
<dbReference type="SMART" id="SM00069">
    <property type="entry name" value="GLA"/>
    <property type="match status" value="1"/>
</dbReference>
<keyword evidence="15" id="KW-0720">Serine protease</keyword>
<dbReference type="PIRSF" id="PIRSF001143">
    <property type="entry name" value="Factor_X"/>
    <property type="match status" value="1"/>
</dbReference>
<dbReference type="SMART" id="SM00179">
    <property type="entry name" value="EGF_CA"/>
    <property type="match status" value="1"/>
</dbReference>
<evidence type="ECO:0000256" key="3">
    <source>
        <dbReference type="ARBA" id="ARBA00022490"/>
    </source>
</evidence>
<dbReference type="Proteomes" id="UP001181693">
    <property type="component" value="Unassembled WGS sequence"/>
</dbReference>
<dbReference type="SMART" id="SM00181">
    <property type="entry name" value="EGF"/>
    <property type="match status" value="2"/>
</dbReference>
<dbReference type="PRINTS" id="PR00001">
    <property type="entry name" value="GLABLOOD"/>
</dbReference>
<dbReference type="SUPFAM" id="SSF50494">
    <property type="entry name" value="Trypsin-like serine proteases"/>
    <property type="match status" value="1"/>
</dbReference>
<dbReference type="InterPro" id="IPR035972">
    <property type="entry name" value="GLA-like_dom_SF"/>
</dbReference>
<dbReference type="InterPro" id="IPR033116">
    <property type="entry name" value="TRYPSIN_SER"/>
</dbReference>
<feature type="chain" id="PRO_5043640630" evidence="17">
    <location>
        <begin position="21"/>
        <end position="537"/>
    </location>
</feature>
<dbReference type="GO" id="GO:0005509">
    <property type="term" value="F:calcium ion binding"/>
    <property type="evidence" value="ECO:0007669"/>
    <property type="project" value="InterPro"/>
</dbReference>
<evidence type="ECO:0000256" key="5">
    <source>
        <dbReference type="ARBA" id="ARBA00022536"/>
    </source>
</evidence>
<keyword evidence="8" id="KW-0677">Repeat</keyword>
<evidence type="ECO:0000256" key="15">
    <source>
        <dbReference type="RuleBase" id="RU363034"/>
    </source>
</evidence>
<feature type="domain" description="Gla" evidence="20">
    <location>
        <begin position="37"/>
        <end position="83"/>
    </location>
</feature>
<dbReference type="GO" id="GO:0004252">
    <property type="term" value="F:serine-type endopeptidase activity"/>
    <property type="evidence" value="ECO:0007669"/>
    <property type="project" value="InterPro"/>
</dbReference>
<comment type="subcellular location">
    <subcellularLocation>
        <location evidence="1">Cytoplasm</location>
    </subcellularLocation>
    <subcellularLocation>
        <location evidence="2">Secreted</location>
    </subcellularLocation>
</comment>
<dbReference type="PROSITE" id="PS00135">
    <property type="entry name" value="TRYPSIN_SER"/>
    <property type="match status" value="1"/>
</dbReference>
<keyword evidence="10" id="KW-0106">Calcium</keyword>
<sequence length="537" mass="60448">MKKVNHVLYIILILLSNVSCYKVFIEKEKAHHVLRKRANHFLEEILPGNLERECYEETCSREEAREIFKSQEKTAEFWYHYKDLSPCKENPCQNGGICQQYHYTYTCLCPPRFAGRHCENVRHECWYKNGGCWQYCTDNPQAHSVTCTCANGYTLEEDGKKCAPAVKFPCGLTLGSSRSLLDLEVESDKLSNTDYNMTTSSPPRPSPAMPRHLNESLGLSLNNETAQAQAMDKQSATISPEHLTGLENNTSSYKSMDGHNHPNISASTMNNTNGTDSGQYNENLPEDEDSRIVGGMLCQLGQCPWQVLIRTIRGVDFCGGSLISARWVLSAAHCFESVVPHHVTIGDYDKNLRDQDEQKIAVLQVFSHPYYLDLHYDHDIALLYLRSPAVFSEHSRPICLPSPNLGRLLTQEGQVGQVSGWGSRRYLGRFSRFLLRVHLPVISQETCMESTENVLTGNMFCAGYDTEAKDACKGDSGGPFAVLYRNTWYLVGVVSWGEGCAAEGKYGVYTRVSNYISWIKDTIIETEGFDVSLIQSL</sequence>
<feature type="domain" description="Peptidase S1" evidence="19">
    <location>
        <begin position="292"/>
        <end position="524"/>
    </location>
</feature>
<accession>A0AAV3AVB9</accession>
<dbReference type="PROSITE" id="PS50240">
    <property type="entry name" value="TRYPSIN_DOM"/>
    <property type="match status" value="1"/>
</dbReference>
<dbReference type="Gene3D" id="2.40.10.10">
    <property type="entry name" value="Trypsin-like serine proteases"/>
    <property type="match status" value="2"/>
</dbReference>
<feature type="disulfide bond" evidence="14">
    <location>
        <begin position="109"/>
        <end position="118"/>
    </location>
</feature>
<dbReference type="FunFam" id="2.10.25.10:FF:000425">
    <property type="entry name" value="Eyes shut homolog"/>
    <property type="match status" value="1"/>
</dbReference>
<dbReference type="CDD" id="cd00190">
    <property type="entry name" value="Tryp_SPc"/>
    <property type="match status" value="1"/>
</dbReference>
<feature type="compositionally biased region" description="Low complexity" evidence="16">
    <location>
        <begin position="209"/>
        <end position="224"/>
    </location>
</feature>
<keyword evidence="12" id="KW-0325">Glycoprotein</keyword>
<evidence type="ECO:0000259" key="18">
    <source>
        <dbReference type="PROSITE" id="PS50026"/>
    </source>
</evidence>
<evidence type="ECO:0000256" key="1">
    <source>
        <dbReference type="ARBA" id="ARBA00004496"/>
    </source>
</evidence>
<feature type="compositionally biased region" description="Polar residues" evidence="16">
    <location>
        <begin position="225"/>
        <end position="238"/>
    </location>
</feature>
<dbReference type="PANTHER" id="PTHR24278:SF25">
    <property type="entry name" value="COAGULATION FACTOR IX"/>
    <property type="match status" value="1"/>
</dbReference>
<keyword evidence="9 15" id="KW-0378">Hydrolase</keyword>
<proteinExistence type="predicted"/>
<dbReference type="PROSITE" id="PS50998">
    <property type="entry name" value="GLA_2"/>
    <property type="match status" value="1"/>
</dbReference>
<evidence type="ECO:0000259" key="19">
    <source>
        <dbReference type="PROSITE" id="PS50240"/>
    </source>
</evidence>
<dbReference type="InterPro" id="IPR012224">
    <property type="entry name" value="Pept_S1A_FX"/>
</dbReference>
<evidence type="ECO:0000313" key="21">
    <source>
        <dbReference type="EMBL" id="DBA25988.1"/>
    </source>
</evidence>
<dbReference type="InterPro" id="IPR000294">
    <property type="entry name" value="GLA_domain"/>
</dbReference>
<dbReference type="Pfam" id="PF00089">
    <property type="entry name" value="Trypsin"/>
    <property type="match status" value="1"/>
</dbReference>
<keyword evidence="4" id="KW-0964">Secreted</keyword>
<dbReference type="InterPro" id="IPR001314">
    <property type="entry name" value="Peptidase_S1A"/>
</dbReference>
<dbReference type="InterPro" id="IPR001254">
    <property type="entry name" value="Trypsin_dom"/>
</dbReference>
<evidence type="ECO:0000256" key="7">
    <source>
        <dbReference type="ARBA" id="ARBA00022729"/>
    </source>
</evidence>
<evidence type="ECO:0000256" key="9">
    <source>
        <dbReference type="ARBA" id="ARBA00022801"/>
    </source>
</evidence>
<reference evidence="21" key="1">
    <citation type="thesis" date="2020" institute="ProQuest LLC" country="789 East Eisenhower Parkway, Ann Arbor, MI, USA">
        <title>Comparative Genomics and Chromosome Evolution.</title>
        <authorList>
            <person name="Mudd A.B."/>
        </authorList>
    </citation>
    <scope>NUCLEOTIDE SEQUENCE</scope>
    <source>
        <strain evidence="21">1538</strain>
        <tissue evidence="21">Blood</tissue>
    </source>
</reference>
<dbReference type="PRINTS" id="PR00722">
    <property type="entry name" value="CHYMOTRYPSIN"/>
</dbReference>
<dbReference type="Gene3D" id="2.10.25.10">
    <property type="entry name" value="Laminin"/>
    <property type="match status" value="2"/>
</dbReference>
<keyword evidence="3" id="KW-0963">Cytoplasm</keyword>
<comment type="caution">
    <text evidence="21">The sequence shown here is derived from an EMBL/GenBank/DDBJ whole genome shotgun (WGS) entry which is preliminary data.</text>
</comment>
<evidence type="ECO:0000256" key="2">
    <source>
        <dbReference type="ARBA" id="ARBA00004613"/>
    </source>
</evidence>
<gene>
    <name evidence="21" type="ORF">GDO54_010303</name>
</gene>
<dbReference type="Pfam" id="PF14670">
    <property type="entry name" value="FXa_inhibition"/>
    <property type="match status" value="1"/>
</dbReference>
<evidence type="ECO:0000256" key="16">
    <source>
        <dbReference type="SAM" id="MobiDB-lite"/>
    </source>
</evidence>
<dbReference type="InterPro" id="IPR017857">
    <property type="entry name" value="Coagulation_fac-like_Gla_dom"/>
</dbReference>
<dbReference type="PROSITE" id="PS00011">
    <property type="entry name" value="GLA_1"/>
    <property type="match status" value="1"/>
</dbReference>
<keyword evidence="5 14" id="KW-0245">EGF-like domain</keyword>
<dbReference type="InterPro" id="IPR043504">
    <property type="entry name" value="Peptidase_S1_PA_chymotrypsin"/>
</dbReference>
<feature type="active site" description="Charge relay system" evidence="13">
    <location>
        <position position="379"/>
    </location>
</feature>
<dbReference type="SUPFAM" id="SSF57196">
    <property type="entry name" value="EGF/Laminin"/>
    <property type="match status" value="1"/>
</dbReference>
<dbReference type="FunFam" id="4.10.740.10:FF:000001">
    <property type="entry name" value="vitamin K-dependent protein S"/>
    <property type="match status" value="1"/>
</dbReference>
<dbReference type="InterPro" id="IPR000742">
    <property type="entry name" value="EGF"/>
</dbReference>
<dbReference type="PROSITE" id="PS00022">
    <property type="entry name" value="EGF_1"/>
    <property type="match status" value="1"/>
</dbReference>
<protein>
    <submittedName>
        <fullName evidence="21">Uncharacterized protein</fullName>
    </submittedName>
</protein>
<dbReference type="Pfam" id="PF00008">
    <property type="entry name" value="EGF"/>
    <property type="match status" value="1"/>
</dbReference>
<keyword evidence="7 17" id="KW-0732">Signal</keyword>
<dbReference type="SUPFAM" id="SSF57630">
    <property type="entry name" value="GLA-domain"/>
    <property type="match status" value="1"/>
</dbReference>
<comment type="caution">
    <text evidence="14">Lacks conserved residue(s) required for the propagation of feature annotation.</text>
</comment>
<dbReference type="EMBL" id="DYDO01000004">
    <property type="protein sequence ID" value="DBA25988.1"/>
    <property type="molecule type" value="Genomic_DNA"/>
</dbReference>
<dbReference type="PROSITE" id="PS50026">
    <property type="entry name" value="EGF_3"/>
    <property type="match status" value="1"/>
</dbReference>
<evidence type="ECO:0000256" key="13">
    <source>
        <dbReference type="PIRSR" id="PIRSR001143-1"/>
    </source>
</evidence>
<evidence type="ECO:0000256" key="17">
    <source>
        <dbReference type="SAM" id="SignalP"/>
    </source>
</evidence>
<evidence type="ECO:0000256" key="8">
    <source>
        <dbReference type="ARBA" id="ARBA00022737"/>
    </source>
</evidence>
<dbReference type="SMART" id="SM00020">
    <property type="entry name" value="Tryp_SPc"/>
    <property type="match status" value="1"/>
</dbReference>
<evidence type="ECO:0000256" key="11">
    <source>
        <dbReference type="ARBA" id="ARBA00023157"/>
    </source>
</evidence>
<evidence type="ECO:0000313" key="22">
    <source>
        <dbReference type="Proteomes" id="UP001181693"/>
    </source>
</evidence>
<name>A0AAV3AVB9_PYXAD</name>
<dbReference type="PROSITE" id="PS00134">
    <property type="entry name" value="TRYPSIN_HIS"/>
    <property type="match status" value="1"/>
</dbReference>
<feature type="signal peptide" evidence="17">
    <location>
        <begin position="1"/>
        <end position="20"/>
    </location>
</feature>
<dbReference type="InterPro" id="IPR009003">
    <property type="entry name" value="Peptidase_S1_PA"/>
</dbReference>
<keyword evidence="6 15" id="KW-0645">Protease</keyword>
<feature type="active site" description="Charge relay system" evidence="13">
    <location>
        <position position="333"/>
    </location>
</feature>
<feature type="region of interest" description="Disordered" evidence="16">
    <location>
        <begin position="191"/>
        <end position="271"/>
    </location>
</feature>
<keyword evidence="22" id="KW-1185">Reference proteome</keyword>
<dbReference type="Gene3D" id="4.10.740.10">
    <property type="entry name" value="Coagulation Factor IX"/>
    <property type="match status" value="1"/>
</dbReference>
<dbReference type="GO" id="GO:0006508">
    <property type="term" value="P:proteolysis"/>
    <property type="evidence" value="ECO:0007669"/>
    <property type="project" value="UniProtKB-KW"/>
</dbReference>
<dbReference type="AlphaFoldDB" id="A0AAV3AVB9"/>
<evidence type="ECO:0000256" key="12">
    <source>
        <dbReference type="ARBA" id="ARBA00023180"/>
    </source>
</evidence>
<dbReference type="InterPro" id="IPR018114">
    <property type="entry name" value="TRYPSIN_HIS"/>
</dbReference>
<evidence type="ECO:0000256" key="6">
    <source>
        <dbReference type="ARBA" id="ARBA00022670"/>
    </source>
</evidence>
<dbReference type="InterPro" id="IPR001881">
    <property type="entry name" value="EGF-like_Ca-bd_dom"/>
</dbReference>
<dbReference type="FunFam" id="2.40.10.10:FF:000013">
    <property type="entry name" value="Coagulation factor X"/>
    <property type="match status" value="1"/>
</dbReference>
<organism evidence="21 22">
    <name type="scientific">Pyxicephalus adspersus</name>
    <name type="common">African bullfrog</name>
    <dbReference type="NCBI Taxonomy" id="30357"/>
    <lineage>
        <taxon>Eukaryota</taxon>
        <taxon>Metazoa</taxon>
        <taxon>Chordata</taxon>
        <taxon>Craniata</taxon>
        <taxon>Vertebrata</taxon>
        <taxon>Euteleostomi</taxon>
        <taxon>Amphibia</taxon>
        <taxon>Batrachia</taxon>
        <taxon>Anura</taxon>
        <taxon>Neobatrachia</taxon>
        <taxon>Ranoidea</taxon>
        <taxon>Pyxicephalidae</taxon>
        <taxon>Pyxicephalinae</taxon>
        <taxon>Pyxicephalus</taxon>
    </lineage>
</organism>
<feature type="active site" description="Charge relay system" evidence="13">
    <location>
        <position position="476"/>
    </location>
</feature>
<dbReference type="Pfam" id="PF00594">
    <property type="entry name" value="Gla"/>
    <property type="match status" value="1"/>
</dbReference>
<evidence type="ECO:0000256" key="14">
    <source>
        <dbReference type="PROSITE-ProRule" id="PRU00076"/>
    </source>
</evidence>
<dbReference type="CDD" id="cd00054">
    <property type="entry name" value="EGF_CA"/>
    <property type="match status" value="1"/>
</dbReference>
<dbReference type="GO" id="GO:0005737">
    <property type="term" value="C:cytoplasm"/>
    <property type="evidence" value="ECO:0007669"/>
    <property type="project" value="UniProtKB-SubCell"/>
</dbReference>
<dbReference type="GO" id="GO:0005615">
    <property type="term" value="C:extracellular space"/>
    <property type="evidence" value="ECO:0007669"/>
    <property type="project" value="TreeGrafter"/>
</dbReference>
<evidence type="ECO:0000259" key="20">
    <source>
        <dbReference type="PROSITE" id="PS50998"/>
    </source>
</evidence>
<dbReference type="GO" id="GO:0007596">
    <property type="term" value="P:blood coagulation"/>
    <property type="evidence" value="ECO:0007669"/>
    <property type="project" value="InterPro"/>
</dbReference>
<evidence type="ECO:0000256" key="10">
    <source>
        <dbReference type="ARBA" id="ARBA00022837"/>
    </source>
</evidence>
<keyword evidence="11 14" id="KW-1015">Disulfide bond</keyword>
<feature type="domain" description="EGF-like" evidence="18">
    <location>
        <begin position="83"/>
        <end position="119"/>
    </location>
</feature>
<feature type="compositionally biased region" description="Polar residues" evidence="16">
    <location>
        <begin position="262"/>
        <end position="271"/>
    </location>
</feature>
<dbReference type="InterPro" id="IPR050442">
    <property type="entry name" value="Peptidase_S1_coag_factors"/>
</dbReference>
<dbReference type="PANTHER" id="PTHR24278">
    <property type="entry name" value="COAGULATION FACTOR"/>
    <property type="match status" value="1"/>
</dbReference>